<accession>A0A7W6J1D7</accession>
<dbReference type="PROSITE" id="PS50977">
    <property type="entry name" value="HTH_TETR_2"/>
    <property type="match status" value="1"/>
</dbReference>
<keyword evidence="3" id="KW-0804">Transcription</keyword>
<evidence type="ECO:0000256" key="4">
    <source>
        <dbReference type="PROSITE-ProRule" id="PRU00335"/>
    </source>
</evidence>
<dbReference type="InterPro" id="IPR009057">
    <property type="entry name" value="Homeodomain-like_sf"/>
</dbReference>
<dbReference type="InterPro" id="IPR050109">
    <property type="entry name" value="HTH-type_TetR-like_transc_reg"/>
</dbReference>
<dbReference type="Pfam" id="PF00440">
    <property type="entry name" value="TetR_N"/>
    <property type="match status" value="1"/>
</dbReference>
<dbReference type="PANTHER" id="PTHR30055">
    <property type="entry name" value="HTH-TYPE TRANSCRIPTIONAL REGULATOR RUTR"/>
    <property type="match status" value="1"/>
</dbReference>
<name>A0A7W6J1D7_9HYPH</name>
<dbReference type="GO" id="GO:0000976">
    <property type="term" value="F:transcription cis-regulatory region binding"/>
    <property type="evidence" value="ECO:0007669"/>
    <property type="project" value="TreeGrafter"/>
</dbReference>
<dbReference type="InterPro" id="IPR023772">
    <property type="entry name" value="DNA-bd_HTH_TetR-type_CS"/>
</dbReference>
<evidence type="ECO:0000256" key="1">
    <source>
        <dbReference type="ARBA" id="ARBA00023015"/>
    </source>
</evidence>
<proteinExistence type="predicted"/>
<dbReference type="InterPro" id="IPR039536">
    <property type="entry name" value="TetR_C_Proteobacteria"/>
</dbReference>
<evidence type="ECO:0000259" key="5">
    <source>
        <dbReference type="PROSITE" id="PS50977"/>
    </source>
</evidence>
<protein>
    <submittedName>
        <fullName evidence="6">AcrR family transcriptional regulator</fullName>
    </submittedName>
</protein>
<evidence type="ECO:0000313" key="6">
    <source>
        <dbReference type="EMBL" id="MBB4062999.1"/>
    </source>
</evidence>
<dbReference type="AlphaFoldDB" id="A0A7W6J1D7"/>
<evidence type="ECO:0000256" key="2">
    <source>
        <dbReference type="ARBA" id="ARBA00023125"/>
    </source>
</evidence>
<feature type="DNA-binding region" description="H-T-H motif" evidence="4">
    <location>
        <begin position="53"/>
        <end position="72"/>
    </location>
</feature>
<dbReference type="Gene3D" id="1.10.10.60">
    <property type="entry name" value="Homeodomain-like"/>
    <property type="match status" value="1"/>
</dbReference>
<dbReference type="PROSITE" id="PS01081">
    <property type="entry name" value="HTH_TETR_1"/>
    <property type="match status" value="1"/>
</dbReference>
<gene>
    <name evidence="6" type="ORF">GGR23_000160</name>
</gene>
<keyword evidence="1" id="KW-0805">Transcription regulation</keyword>
<comment type="caution">
    <text evidence="6">The sequence shown here is derived from an EMBL/GenBank/DDBJ whole genome shotgun (WGS) entry which is preliminary data.</text>
</comment>
<evidence type="ECO:0000256" key="3">
    <source>
        <dbReference type="ARBA" id="ARBA00023163"/>
    </source>
</evidence>
<dbReference type="PRINTS" id="PR00455">
    <property type="entry name" value="HTHTETR"/>
</dbReference>
<dbReference type="Pfam" id="PF14246">
    <property type="entry name" value="TetR_C_7"/>
    <property type="match status" value="1"/>
</dbReference>
<feature type="domain" description="HTH tetR-type" evidence="5">
    <location>
        <begin position="30"/>
        <end position="90"/>
    </location>
</feature>
<evidence type="ECO:0000313" key="7">
    <source>
        <dbReference type="Proteomes" id="UP000528286"/>
    </source>
</evidence>
<dbReference type="InterPro" id="IPR001647">
    <property type="entry name" value="HTH_TetR"/>
</dbReference>
<dbReference type="PANTHER" id="PTHR30055:SF146">
    <property type="entry name" value="HTH-TYPE TRANSCRIPTIONAL DUAL REGULATOR CECR"/>
    <property type="match status" value="1"/>
</dbReference>
<dbReference type="Proteomes" id="UP000528286">
    <property type="component" value="Unassembled WGS sequence"/>
</dbReference>
<sequence>MSDMSSPVPGAVTVCAEPAGVGRRAAGEDPRKRDQILEGAKRVFMKAGFDAATMNDITREAQVSKGTIYVYFNNKEDLFAALIERERSRLVASMRSALSGDGSIEENLTSFGTALATHVLSPGTIYAMRTVIGVIERMPQLANRFFTTGPDSVRSVIETYLASQVEAGHVELDDVPLAAIQFMELSTAGLFKPRLFGKLDKAVPREEIDRTVASAVRMFLATYGKQRG</sequence>
<dbReference type="SUPFAM" id="SSF46689">
    <property type="entry name" value="Homeodomain-like"/>
    <property type="match status" value="1"/>
</dbReference>
<reference evidence="6 7" key="1">
    <citation type="submission" date="2020-08" db="EMBL/GenBank/DDBJ databases">
        <title>Genomic Encyclopedia of Type Strains, Phase IV (KMG-IV): sequencing the most valuable type-strain genomes for metagenomic binning, comparative biology and taxonomic classification.</title>
        <authorList>
            <person name="Goeker M."/>
        </authorList>
    </citation>
    <scope>NUCLEOTIDE SEQUENCE [LARGE SCALE GENOMIC DNA]</scope>
    <source>
        <strain evidence="6 7">DSM 29853</strain>
    </source>
</reference>
<keyword evidence="2 4" id="KW-0238">DNA-binding</keyword>
<organism evidence="6 7">
    <name type="scientific">Gellertiella hungarica</name>
    <dbReference type="NCBI Taxonomy" id="1572859"/>
    <lineage>
        <taxon>Bacteria</taxon>
        <taxon>Pseudomonadati</taxon>
        <taxon>Pseudomonadota</taxon>
        <taxon>Alphaproteobacteria</taxon>
        <taxon>Hyphomicrobiales</taxon>
        <taxon>Rhizobiaceae</taxon>
        <taxon>Gellertiella</taxon>
    </lineage>
</organism>
<keyword evidence="7" id="KW-1185">Reference proteome</keyword>
<dbReference type="Gene3D" id="1.10.357.10">
    <property type="entry name" value="Tetracycline Repressor, domain 2"/>
    <property type="match status" value="1"/>
</dbReference>
<dbReference type="FunFam" id="1.10.10.60:FF:000141">
    <property type="entry name" value="TetR family transcriptional regulator"/>
    <property type="match status" value="1"/>
</dbReference>
<dbReference type="GO" id="GO:0003700">
    <property type="term" value="F:DNA-binding transcription factor activity"/>
    <property type="evidence" value="ECO:0007669"/>
    <property type="project" value="TreeGrafter"/>
</dbReference>
<dbReference type="EMBL" id="JACIEZ010000001">
    <property type="protein sequence ID" value="MBB4062999.1"/>
    <property type="molecule type" value="Genomic_DNA"/>
</dbReference>